<feature type="domain" description="Pectinesterase catalytic" evidence="10">
    <location>
        <begin position="903"/>
        <end position="1085"/>
    </location>
</feature>
<comment type="pathway">
    <text evidence="2">Glycan metabolism; pectin degradation; 2-dehydro-3-deoxy-D-gluconate from pectin: step 1/5.</text>
</comment>
<keyword evidence="7" id="KW-0063">Aspartyl esterase</keyword>
<evidence type="ECO:0000256" key="3">
    <source>
        <dbReference type="ARBA" id="ARBA00006153"/>
    </source>
</evidence>
<dbReference type="PANTHER" id="PTHR11014">
    <property type="entry name" value="PEPTIDASE M20 FAMILY MEMBER"/>
    <property type="match status" value="1"/>
</dbReference>
<dbReference type="Pfam" id="PF01546">
    <property type="entry name" value="Peptidase_M20"/>
    <property type="match status" value="1"/>
</dbReference>
<gene>
    <name evidence="12" type="ORF">G4B88_004924</name>
</gene>
<feature type="domain" description="Pectinesterase catalytic" evidence="10">
    <location>
        <begin position="179"/>
        <end position="360"/>
    </location>
</feature>
<feature type="active site" evidence="9">
    <location>
        <position position="286"/>
    </location>
</feature>
<dbReference type="GO" id="GO:0042545">
    <property type="term" value="P:cell wall modification"/>
    <property type="evidence" value="ECO:0007669"/>
    <property type="project" value="InterPro"/>
</dbReference>
<evidence type="ECO:0000256" key="4">
    <source>
        <dbReference type="ARBA" id="ARBA00022512"/>
    </source>
</evidence>
<dbReference type="Gene3D" id="3.30.70.360">
    <property type="match status" value="1"/>
</dbReference>
<dbReference type="PROSITE" id="PS00503">
    <property type="entry name" value="PECTINESTERASE_2"/>
    <property type="match status" value="2"/>
</dbReference>
<dbReference type="InterPro" id="IPR002933">
    <property type="entry name" value="Peptidase_M20"/>
</dbReference>
<dbReference type="InterPro" id="IPR044757">
    <property type="entry name" value="ILR1-like_Hyd"/>
</dbReference>
<evidence type="ECO:0000256" key="8">
    <source>
        <dbReference type="ARBA" id="ARBA00023211"/>
    </source>
</evidence>
<dbReference type="Proteomes" id="UP000583929">
    <property type="component" value="Unassembled WGS sequence"/>
</dbReference>
<dbReference type="EMBL" id="JAATIQ010000167">
    <property type="protein sequence ID" value="KAF4374672.1"/>
    <property type="molecule type" value="Genomic_DNA"/>
</dbReference>
<dbReference type="GO" id="GO:0030599">
    <property type="term" value="F:pectinesterase activity"/>
    <property type="evidence" value="ECO:0007669"/>
    <property type="project" value="InterPro"/>
</dbReference>
<keyword evidence="8" id="KW-0464">Manganese</keyword>
<proteinExistence type="inferred from homology"/>
<evidence type="ECO:0008006" key="14">
    <source>
        <dbReference type="Google" id="ProtNLM"/>
    </source>
</evidence>
<dbReference type="GO" id="GO:0045490">
    <property type="term" value="P:pectin catabolic process"/>
    <property type="evidence" value="ECO:0007669"/>
    <property type="project" value="UniProtKB-UniPathway"/>
</dbReference>
<keyword evidence="5" id="KW-0732">Signal</keyword>
<dbReference type="GO" id="GO:0009850">
    <property type="term" value="P:auxin metabolic process"/>
    <property type="evidence" value="ECO:0007669"/>
    <property type="project" value="InterPro"/>
</dbReference>
<keyword evidence="13" id="KW-1185">Reference proteome</keyword>
<evidence type="ECO:0000256" key="6">
    <source>
        <dbReference type="ARBA" id="ARBA00022801"/>
    </source>
</evidence>
<keyword evidence="4" id="KW-0964">Secreted</keyword>
<dbReference type="InterPro" id="IPR036264">
    <property type="entry name" value="Bact_exopeptidase_dim_dom"/>
</dbReference>
<organism evidence="12 13">
    <name type="scientific">Cannabis sativa</name>
    <name type="common">Hemp</name>
    <name type="synonym">Marijuana</name>
    <dbReference type="NCBI Taxonomy" id="3483"/>
    <lineage>
        <taxon>Eukaryota</taxon>
        <taxon>Viridiplantae</taxon>
        <taxon>Streptophyta</taxon>
        <taxon>Embryophyta</taxon>
        <taxon>Tracheophyta</taxon>
        <taxon>Spermatophyta</taxon>
        <taxon>Magnoliopsida</taxon>
        <taxon>eudicotyledons</taxon>
        <taxon>Gunneridae</taxon>
        <taxon>Pentapetalae</taxon>
        <taxon>rosids</taxon>
        <taxon>fabids</taxon>
        <taxon>Rosales</taxon>
        <taxon>Cannabaceae</taxon>
        <taxon>Cannabis</taxon>
    </lineage>
</organism>
<dbReference type="GO" id="GO:0005783">
    <property type="term" value="C:endoplasmic reticulum"/>
    <property type="evidence" value="ECO:0007669"/>
    <property type="project" value="TreeGrafter"/>
</dbReference>
<reference evidence="12 13" key="1">
    <citation type="journal article" date="2020" name="bioRxiv">
        <title>Sequence and annotation of 42 cannabis genomes reveals extensive copy number variation in cannabinoid synthesis and pathogen resistance genes.</title>
        <authorList>
            <person name="Mckernan K.J."/>
            <person name="Helbert Y."/>
            <person name="Kane L.T."/>
            <person name="Ebling H."/>
            <person name="Zhang L."/>
            <person name="Liu B."/>
            <person name="Eaton Z."/>
            <person name="Mclaughlin S."/>
            <person name="Kingan S."/>
            <person name="Baybayan P."/>
            <person name="Concepcion G."/>
            <person name="Jordan M."/>
            <person name="Riva A."/>
            <person name="Barbazuk W."/>
            <person name="Harkins T."/>
        </authorList>
    </citation>
    <scope>NUCLEOTIDE SEQUENCE [LARGE SCALE GENOMIC DNA]</scope>
    <source>
        <strain evidence="13">cv. Jamaican Lion 4</strain>
        <tissue evidence="12">Leaf</tissue>
    </source>
</reference>
<dbReference type="InterPro" id="IPR017439">
    <property type="entry name" value="Amidohydrolase"/>
</dbReference>
<evidence type="ECO:0000256" key="9">
    <source>
        <dbReference type="PROSITE-ProRule" id="PRU10040"/>
    </source>
</evidence>
<evidence type="ECO:0000259" key="10">
    <source>
        <dbReference type="Pfam" id="PF01095"/>
    </source>
</evidence>
<comment type="similarity">
    <text evidence="3">Belongs to the peptidase M20 family.</text>
</comment>
<feature type="domain" description="Pectinesterase catalytic" evidence="10">
    <location>
        <begin position="836"/>
        <end position="892"/>
    </location>
</feature>
<protein>
    <recommendedName>
        <fullName evidence="14">Pectinesterase</fullName>
    </recommendedName>
</protein>
<dbReference type="UniPathway" id="UPA00545">
    <property type="reaction ID" value="UER00823"/>
</dbReference>
<dbReference type="InterPro" id="IPR012334">
    <property type="entry name" value="Pectin_lyas_fold"/>
</dbReference>
<keyword evidence="4" id="KW-0134">Cell wall</keyword>
<dbReference type="SUPFAM" id="SSF51126">
    <property type="entry name" value="Pectin lyase-like"/>
    <property type="match status" value="2"/>
</dbReference>
<keyword evidence="6" id="KW-0378">Hydrolase</keyword>
<dbReference type="CDD" id="cd08017">
    <property type="entry name" value="M20_IAA_Hyd"/>
    <property type="match status" value="1"/>
</dbReference>
<dbReference type="Pfam" id="PF01095">
    <property type="entry name" value="Pectinesterase"/>
    <property type="match status" value="3"/>
</dbReference>
<dbReference type="InterPro" id="IPR011650">
    <property type="entry name" value="Peptidase_M20_dimer"/>
</dbReference>
<dbReference type="NCBIfam" id="TIGR01891">
    <property type="entry name" value="amidohydrolases"/>
    <property type="match status" value="1"/>
</dbReference>
<dbReference type="Gene3D" id="3.40.630.10">
    <property type="entry name" value="Zn peptidases"/>
    <property type="match status" value="1"/>
</dbReference>
<dbReference type="AlphaFoldDB" id="A0A7J6FVL6"/>
<evidence type="ECO:0000313" key="13">
    <source>
        <dbReference type="Proteomes" id="UP000583929"/>
    </source>
</evidence>
<dbReference type="SUPFAM" id="SSF53187">
    <property type="entry name" value="Zn-dependent exopeptidases"/>
    <property type="match status" value="1"/>
</dbReference>
<evidence type="ECO:0000256" key="2">
    <source>
        <dbReference type="ARBA" id="ARBA00005184"/>
    </source>
</evidence>
<dbReference type="PANTHER" id="PTHR11014:SF147">
    <property type="entry name" value="PEPTIDASE M20 DIMERISATION DOMAIN-CONTAINING PROTEIN"/>
    <property type="match status" value="1"/>
</dbReference>
<evidence type="ECO:0000259" key="11">
    <source>
        <dbReference type="Pfam" id="PF07687"/>
    </source>
</evidence>
<evidence type="ECO:0000256" key="1">
    <source>
        <dbReference type="ARBA" id="ARBA00004191"/>
    </source>
</evidence>
<comment type="caution">
    <text evidence="12">The sequence shown here is derived from an EMBL/GenBank/DDBJ whole genome shotgun (WGS) entry which is preliminary data.</text>
</comment>
<dbReference type="Gene3D" id="2.160.20.10">
    <property type="entry name" value="Single-stranded right-handed beta-helix, Pectin lyase-like"/>
    <property type="match status" value="3"/>
</dbReference>
<sequence>MACFERGLSFVISAGDTDFGSWFESFCNTHPGDDIDKLAMLLWGVWGARNDLLWNKKIASVERVVVAAITYLELWKAAQLKNRDVSASASQASAVSELWTKPILGELKINCDAAIFSRDKSHGLGWIARDSNGDLFSAAAVKRIGDVDPVVAEAILQMESLQTMLIGFISTSRLEFIGNKPFIIMKGEGMDKTHVVWSDHQSIAQSPTFSCAAHNTILYSISFINSYNHAVLNNEKGNPRAPAVAVLVTGDMIKFNNCGFYGLQDTLWDQQGRHYYQNCLIEGAVDFIFGSGQSIFEHCTISVIGGSLGTGFVGFITAQGRTNNNDGSGFVFKNCNVIGTGSVFLGRPWRPYSRVLFYNSGQLSFSEEGCSGPGSNLSTRVRWMKKLDKGSLNQMTSLNFINITIYLSWSLILHTCSSEKSLNYSSKPSYDNVLRDKIVGLAKDPKTVKWMSNIRRRIHENPELAYEEFQTSELIRHELDLLGIPYRWPMARTGVVATIGSGSPPFVALRADMDALPIQELVEWKHKSKNDGKMHACGHDAHVTMLLGAAKILKQLEDGTVILLFQPAEERGVGAKEMIKEGALDKVEAIFGIHISTVFPTGFAAARPKEFLAGCGSFKAKISGKGGHAAIPQQSIDPILAASTSVISLQSIVSRETDPLDSQVVSVAMIQAGTTFNVIPDSATIAGTFRAFSKKNFNALRERIEEVIKGQAAVHRCSVEIDFDEEGQISIPPTVNDKTIYEHVKRISSEIVGQHNTILSQTFMGSEDFAFYLEKVAGSFLLLGIKNDKIGSIYLPHSPYFIVDEDVLPIGASIHAAFAISYLSDSTAKVDQNSGDLHANFNTIQSAINSVPSYNKHWVLISIKAGIYREKIVIPSDKPMIILQGEGKSRTQNSYNDRRNNKRIPAVAALISGDKNKFYKCGFYGLQDTLWDDQGRHFYENCTIEGAVDFIFGGGQSIFQGCNILVKGRSLERGFVGFITAQGRTNSNDGSGFVFKNCNVNGSGKVFLGRPWRPYSRVLFYNSYLSKVVVPQGWNAWNSIGHENQLTFAENSCYGPGSDTSRRVGWEKKLSQSALNNMISESFIDNEGWLHSMPF</sequence>
<feature type="active site" evidence="9">
    <location>
        <position position="949"/>
    </location>
</feature>
<evidence type="ECO:0000313" key="12">
    <source>
        <dbReference type="EMBL" id="KAF4374672.1"/>
    </source>
</evidence>
<dbReference type="FunFam" id="3.30.70.360:FF:000001">
    <property type="entry name" value="N-acetyldiaminopimelate deacetylase"/>
    <property type="match status" value="1"/>
</dbReference>
<dbReference type="InterPro" id="IPR011050">
    <property type="entry name" value="Pectin_lyase_fold/virulence"/>
</dbReference>
<feature type="domain" description="Peptidase M20 dimerisation" evidence="11">
    <location>
        <begin position="614"/>
        <end position="712"/>
    </location>
</feature>
<dbReference type="GO" id="GO:0010179">
    <property type="term" value="F:IAA-Ala conjugate hydrolase activity"/>
    <property type="evidence" value="ECO:0007669"/>
    <property type="project" value="TreeGrafter"/>
</dbReference>
<dbReference type="Pfam" id="PF07687">
    <property type="entry name" value="M20_dimer"/>
    <property type="match status" value="1"/>
</dbReference>
<dbReference type="SUPFAM" id="SSF55031">
    <property type="entry name" value="Bacterial exopeptidase dimerisation domain"/>
    <property type="match status" value="1"/>
</dbReference>
<dbReference type="InterPro" id="IPR000070">
    <property type="entry name" value="Pectinesterase_cat"/>
</dbReference>
<name>A0A7J6FVL6_CANSA</name>
<evidence type="ECO:0000256" key="5">
    <source>
        <dbReference type="ARBA" id="ARBA00022729"/>
    </source>
</evidence>
<comment type="subcellular location">
    <subcellularLocation>
        <location evidence="1">Secreted</location>
        <location evidence="1">Cell wall</location>
    </subcellularLocation>
</comment>
<dbReference type="InterPro" id="IPR033131">
    <property type="entry name" value="Pectinesterase_Asp_AS"/>
</dbReference>
<evidence type="ECO:0000256" key="7">
    <source>
        <dbReference type="ARBA" id="ARBA00023085"/>
    </source>
</evidence>
<accession>A0A7J6FVL6</accession>